<reference evidence="1 2" key="1">
    <citation type="submission" date="2024-04" db="EMBL/GenBank/DDBJ databases">
        <title>Flavobacterium sp. DGU99 16S ribosomal RNA gene Genome sequencing and assembly.</title>
        <authorList>
            <person name="Park S."/>
        </authorList>
    </citation>
    <scope>NUCLEOTIDE SEQUENCE [LARGE SCALE GENOMIC DNA]</scope>
    <source>
        <strain evidence="1 2">DGU99</strain>
    </source>
</reference>
<evidence type="ECO:0008006" key="3">
    <source>
        <dbReference type="Google" id="ProtNLM"/>
    </source>
</evidence>
<name>A0ABU9HIG9_9FLAO</name>
<evidence type="ECO:0000313" key="2">
    <source>
        <dbReference type="Proteomes" id="UP001398556"/>
    </source>
</evidence>
<dbReference type="EMBL" id="JBBYHU010000003">
    <property type="protein sequence ID" value="MEL1239910.1"/>
    <property type="molecule type" value="Genomic_DNA"/>
</dbReference>
<dbReference type="RefSeq" id="WP_341699175.1">
    <property type="nucleotide sequence ID" value="NZ_JBBYHU010000003.1"/>
</dbReference>
<proteinExistence type="predicted"/>
<keyword evidence="2" id="KW-1185">Reference proteome</keyword>
<dbReference type="Proteomes" id="UP001398556">
    <property type="component" value="Unassembled WGS sequence"/>
</dbReference>
<organism evidence="1 2">
    <name type="scientific">Flavobacterium flavipallidum</name>
    <dbReference type="NCBI Taxonomy" id="3139140"/>
    <lineage>
        <taxon>Bacteria</taxon>
        <taxon>Pseudomonadati</taxon>
        <taxon>Bacteroidota</taxon>
        <taxon>Flavobacteriia</taxon>
        <taxon>Flavobacteriales</taxon>
        <taxon>Flavobacteriaceae</taxon>
        <taxon>Flavobacterium</taxon>
    </lineage>
</organism>
<evidence type="ECO:0000313" key="1">
    <source>
        <dbReference type="EMBL" id="MEL1239910.1"/>
    </source>
</evidence>
<protein>
    <recommendedName>
        <fullName evidence="3">tRNA_anti-like</fullName>
    </recommendedName>
</protein>
<sequence>MKKMIRYGILILIIAAIAIYRYAYQEHRDIQNEKAVYVGTMTSLEQEFIANDSLALKKFQNQTIELTVQLSAVDTQNKALVLDKNLYATFNENLPKNIIPGKTLKIKGRFLGYDELLEEFKMDQCTIVNP</sequence>
<gene>
    <name evidence="1" type="ORF">AAEO59_02515</name>
</gene>
<comment type="caution">
    <text evidence="1">The sequence shown here is derived from an EMBL/GenBank/DDBJ whole genome shotgun (WGS) entry which is preliminary data.</text>
</comment>
<accession>A0ABU9HIG9</accession>